<keyword evidence="1" id="KW-1133">Transmembrane helix</keyword>
<feature type="transmembrane region" description="Helical" evidence="1">
    <location>
        <begin position="12"/>
        <end position="34"/>
    </location>
</feature>
<evidence type="ECO:0000313" key="2">
    <source>
        <dbReference type="EMBL" id="WDE07097.1"/>
    </source>
</evidence>
<reference evidence="2 3" key="2">
    <citation type="journal article" date="2022" name="Mar. Drugs">
        <title>Bioassay-Guided Fractionation Leads to the Detection of Cholic Acid Generated by the Rare Thalassomonas sp.</title>
        <authorList>
            <person name="Pheiffer F."/>
            <person name="Schneider Y.K."/>
            <person name="Hansen E.H."/>
            <person name="Andersen J.H."/>
            <person name="Isaksson J."/>
            <person name="Busche T."/>
            <person name="R C."/>
            <person name="Kalinowski J."/>
            <person name="Zyl L.V."/>
            <person name="Trindade M."/>
        </authorList>
    </citation>
    <scope>NUCLEOTIDE SEQUENCE [LARGE SCALE GENOMIC DNA]</scope>
    <source>
        <strain evidence="2 3">XOM25</strain>
    </source>
</reference>
<feature type="transmembrane region" description="Helical" evidence="1">
    <location>
        <begin position="329"/>
        <end position="349"/>
    </location>
</feature>
<sequence>MIDRKKWHKWHSLAGIKFSILICFILVTGTFAVVSHEIDWLTNASQRVWPQVTNDKVNWPAIYSSAIKINPIDPVISLHAPLDPWFAAQVLRRNAKGDRYRQFFHPVSGRYQGDGRWYNWQRFFRMSHRHLMLPTLYGITLVCCLGLVMFVSMISGMVIYPKWWRGFFRKPRTGSCKAFWNDVHRLFGLWSSWLLLVVCLTGIWYLLELWGLRAHVPQEHYQLSPQAEAEAVRPSAAAFTDIISRVPQYHTNLAIKRIRLPERPGESVIVEGQDGTKLVRDRANNVEFDPVSAQYLARRYASGQSFHVRISEAADPLHFGTFAGIYSKAVYFFFGVLLSALAISGTYLYGLRHTRVHRTIPVEGSKVWRSS</sequence>
<reference evidence="2 3" key="1">
    <citation type="journal article" date="2015" name="Genome Announc.">
        <title>Draft Genome Sequences of Marine Isolates of Thalassomonas viridans and Thalassomonas actiniarum.</title>
        <authorList>
            <person name="Olonade I."/>
            <person name="van Zyl L.J."/>
            <person name="Trindade M."/>
        </authorList>
    </citation>
    <scope>NUCLEOTIDE SEQUENCE [LARGE SCALE GENOMIC DNA]</scope>
    <source>
        <strain evidence="2 3">XOM25</strain>
    </source>
</reference>
<name>A0AAE9Z8L7_9GAMM</name>
<dbReference type="EMBL" id="CP059733">
    <property type="protein sequence ID" value="WDE07097.1"/>
    <property type="molecule type" value="Genomic_DNA"/>
</dbReference>
<dbReference type="RefSeq" id="WP_084724137.1">
    <property type="nucleotide sequence ID" value="NZ_CP059733.1"/>
</dbReference>
<keyword evidence="1" id="KW-0472">Membrane</keyword>
<gene>
    <name evidence="2" type="ORF">SG34_009495</name>
</gene>
<protein>
    <submittedName>
        <fullName evidence="2">PepSY domain-containing protein</fullName>
    </submittedName>
</protein>
<evidence type="ECO:0000313" key="3">
    <source>
        <dbReference type="Proteomes" id="UP000032352"/>
    </source>
</evidence>
<keyword evidence="3" id="KW-1185">Reference proteome</keyword>
<dbReference type="PANTHER" id="PTHR34219:SF8">
    <property type="entry name" value="PEPSY DOMAIN-CONTAINING PROTEIN"/>
    <property type="match status" value="1"/>
</dbReference>
<accession>A0AAE9Z8L7</accession>
<dbReference type="Proteomes" id="UP000032352">
    <property type="component" value="Chromosome"/>
</dbReference>
<feature type="transmembrane region" description="Helical" evidence="1">
    <location>
        <begin position="187"/>
        <end position="207"/>
    </location>
</feature>
<proteinExistence type="predicted"/>
<keyword evidence="1" id="KW-0812">Transmembrane</keyword>
<dbReference type="InterPro" id="IPR005625">
    <property type="entry name" value="PepSY-ass_TM"/>
</dbReference>
<dbReference type="PANTHER" id="PTHR34219">
    <property type="entry name" value="IRON-REGULATED INNER MEMBRANE PROTEIN-RELATED"/>
    <property type="match status" value="1"/>
</dbReference>
<dbReference type="Pfam" id="PF03929">
    <property type="entry name" value="PepSY_TM"/>
    <property type="match status" value="1"/>
</dbReference>
<evidence type="ECO:0000256" key="1">
    <source>
        <dbReference type="SAM" id="Phobius"/>
    </source>
</evidence>
<feature type="transmembrane region" description="Helical" evidence="1">
    <location>
        <begin position="136"/>
        <end position="160"/>
    </location>
</feature>
<dbReference type="KEGG" id="tvd:SG34_009495"/>
<dbReference type="AlphaFoldDB" id="A0AAE9Z8L7"/>
<organism evidence="2 3">
    <name type="scientific">Thalassomonas viridans</name>
    <dbReference type="NCBI Taxonomy" id="137584"/>
    <lineage>
        <taxon>Bacteria</taxon>
        <taxon>Pseudomonadati</taxon>
        <taxon>Pseudomonadota</taxon>
        <taxon>Gammaproteobacteria</taxon>
        <taxon>Alteromonadales</taxon>
        <taxon>Colwelliaceae</taxon>
        <taxon>Thalassomonas</taxon>
    </lineage>
</organism>